<reference evidence="2" key="1">
    <citation type="journal article" date="2019" name="Int. J. Syst. Evol. Microbiol.">
        <title>The Global Catalogue of Microorganisms (GCM) 10K type strain sequencing project: providing services to taxonomists for standard genome sequencing and annotation.</title>
        <authorList>
            <consortium name="The Broad Institute Genomics Platform"/>
            <consortium name="The Broad Institute Genome Sequencing Center for Infectious Disease"/>
            <person name="Wu L."/>
            <person name="Ma J."/>
        </authorList>
    </citation>
    <scope>NUCLEOTIDE SEQUENCE [LARGE SCALE GENOMIC DNA]</scope>
    <source>
        <strain evidence="2">CGMCC 1.15067</strain>
    </source>
</reference>
<accession>A0ABW4UUJ0</accession>
<proteinExistence type="predicted"/>
<keyword evidence="2" id="KW-1185">Reference proteome</keyword>
<dbReference type="RefSeq" id="WP_379283007.1">
    <property type="nucleotide sequence ID" value="NZ_JBHUGF010000010.1"/>
</dbReference>
<name>A0ABW4UUJ0_9BACL</name>
<dbReference type="EMBL" id="JBHUGF010000010">
    <property type="protein sequence ID" value="MFD1990101.1"/>
    <property type="molecule type" value="Genomic_DNA"/>
</dbReference>
<gene>
    <name evidence="1" type="ORF">ACFSGI_09035</name>
</gene>
<evidence type="ECO:0000313" key="2">
    <source>
        <dbReference type="Proteomes" id="UP001597403"/>
    </source>
</evidence>
<dbReference type="Pfam" id="PF24175">
    <property type="entry name" value="SU10_adaptor"/>
    <property type="match status" value="1"/>
</dbReference>
<dbReference type="Proteomes" id="UP001597403">
    <property type="component" value="Unassembled WGS sequence"/>
</dbReference>
<evidence type="ECO:0000313" key="1">
    <source>
        <dbReference type="EMBL" id="MFD1990101.1"/>
    </source>
</evidence>
<organism evidence="1 2">
    <name type="scientific">Paenibacillus nicotianae</name>
    <dbReference type="NCBI Taxonomy" id="1526551"/>
    <lineage>
        <taxon>Bacteria</taxon>
        <taxon>Bacillati</taxon>
        <taxon>Bacillota</taxon>
        <taxon>Bacilli</taxon>
        <taxon>Bacillales</taxon>
        <taxon>Paenibacillaceae</taxon>
        <taxon>Paenibacillus</taxon>
    </lineage>
</organism>
<protein>
    <submittedName>
        <fullName evidence="1">Uncharacterized protein</fullName>
    </submittedName>
</protein>
<dbReference type="InterPro" id="IPR056209">
    <property type="entry name" value="SU10_adaptor"/>
</dbReference>
<comment type="caution">
    <text evidence="1">The sequence shown here is derived from an EMBL/GenBank/DDBJ whole genome shotgun (WGS) entry which is preliminary data.</text>
</comment>
<sequence length="184" mass="20800">MLNINEIIQEADILVPNAVELPQKIVWLNAVNQDFFNVVKIPKTIRFDSVAEQSDYSIAGLSEKDIDKVLVGLFWYSRLNYNNVTTTENFFTYESDTLSLHPAPFLTSKGMVRYRQSASTTFTSSDLSSSPDAPKEYHWTFISALASFLANTEDDGIKASNYENQYKSAWNVAAQNYQVQGDEV</sequence>